<dbReference type="Pfam" id="PF20178">
    <property type="entry name" value="ToxA_N"/>
    <property type="match status" value="1"/>
</dbReference>
<gene>
    <name evidence="2" type="ORF">DVB73_23975</name>
</gene>
<accession>A0AAD0QZN0</accession>
<evidence type="ECO:0000313" key="2">
    <source>
        <dbReference type="EMBL" id="AXM98633.1"/>
    </source>
</evidence>
<organism evidence="2 3">
    <name type="scientific">Pseudomonas plecoglossicida</name>
    <dbReference type="NCBI Taxonomy" id="70775"/>
    <lineage>
        <taxon>Bacteria</taxon>
        <taxon>Pseudomonadati</taxon>
        <taxon>Pseudomonadota</taxon>
        <taxon>Gammaproteobacteria</taxon>
        <taxon>Pseudomonadales</taxon>
        <taxon>Pseudomonadaceae</taxon>
        <taxon>Pseudomonas</taxon>
    </lineage>
</organism>
<dbReference type="EMBL" id="CP031146">
    <property type="protein sequence ID" value="AXM98633.1"/>
    <property type="molecule type" value="Genomic_DNA"/>
</dbReference>
<protein>
    <recommendedName>
        <fullName evidence="1">Dermonecrotic toxin N-terminal domain-containing protein</fullName>
    </recommendedName>
</protein>
<dbReference type="RefSeq" id="WP_016393754.1">
    <property type="nucleotide sequence ID" value="NZ_CP031146.1"/>
</dbReference>
<name>A0AAD0QZN0_PSEDL</name>
<reference evidence="2 3" key="1">
    <citation type="submission" date="2018-07" db="EMBL/GenBank/DDBJ databases">
        <title>Complete genome sequence of a Pseudomonas plecoglossicida strain pathogenic to the marine fish, Larimichthys crocea.</title>
        <authorList>
            <person name="Tao Z."/>
        </authorList>
    </citation>
    <scope>NUCLEOTIDE SEQUENCE [LARGE SCALE GENOMIC DNA]</scope>
    <source>
        <strain evidence="2 3">XSDHY-P</strain>
    </source>
</reference>
<feature type="domain" description="Dermonecrotic toxin N-terminal" evidence="1">
    <location>
        <begin position="403"/>
        <end position="628"/>
    </location>
</feature>
<dbReference type="Proteomes" id="UP000256503">
    <property type="component" value="Chromosome"/>
</dbReference>
<dbReference type="GeneID" id="49616488"/>
<dbReference type="InterPro" id="IPR046673">
    <property type="entry name" value="ToxA_N"/>
</dbReference>
<proteinExistence type="predicted"/>
<sequence length="1639" mass="179840">MDSLDLLLETLPVTAEHDAPGGPDGAQPITLRLLTWLADAPQPVVWLNELATALASAREDTDDWHKALPAECSAHTRAIANDLANWRAATDALLDLQAREHEDLLALGSLPPGYPRRIAAQHQALHRQRLLECYGEDAPSTATLQAWRVAQAQRHVAWREVNAIALQPGASWSAQLQPLCTHIQDGMRAEGILQVEEGQLAQQTWQRLLQPEAVDQITWLAVHLGEQALPGVWIMVEQAAWASGRRDAPMLLWVHGEGGGMTCLTDRQALLERLLFTLGSGALAATAMLADESLEARFEVVSDGLNGLVGTLVQRWQEYLESETADVQESRLQLARAALAMPADTCRQAALVQVERQWQADALLEQVPQWVLSRSDDERQAYARQLLEYHASALALETWLDLQAPTFSDWAGALLKARIQQDLGIELAVDEIVLWRPDPSMDFKLPYVPSTLAEIASEGFDPDSEDERKRLDMARWHVQAIDPDYLSRVLVELDPLGRYTEKLRKVFDPAIAEDPQRLRHPYRLELQLLATSERWQRNLSEEGGRLLRVAAKAQTRKQLQDAGVTLHWLVITAVEELGDSIGGAAALVNAAGHTLIYLPGAPQAYQLIERDSLKQALESLTSAIGTSADMAEYVAQRSGNDPQMLRAYLNQAVSRRYDGYLSSKPVLGQTLVDLQLADRCNLLIAQARATGRSQAGIDKDNNLHNHLRHVGYLKAALGVIPGIGTWYSVRQIHDGAMEMADAWRSGGTSGLLSGTLSIVLGVVDILLTALPVGGGLSALRRVVRSVVRQRIARQPLAGYAAGQPLTGAEALSGVDLNTWRLHGKQYIWQDGLAYEVYRRSDEATLRLRATATRSYEAPVRQDGARWVIHADVGLRGGGGKLSEAEQLLATWGPSSTKGPLAGTNRVQALARGRRILERYSFRNASQELEFTHSLLQDGASPAWARQYLREGSGSTSATLPSNDWQAVRWTINPGDEVVDMRGGLVTVTFARAAAQQPGVRLQGHYYPVLTSDFIGDTVYVWPRGRMPDNLRQLDELIEQGNGPVRISLGGNAVEAPTVLGGFAQTFEQRLATRFSSMGEGSRLALGEALYRGADGSAAGLTQTRLRRLLERIDDPNLEPLHAMSVTTLHKATAQMRLSFGSTYPQLSSRLGGTQFDQLVWNLDAAEHAALRQVVDSLHAGPVSTVLHKILTARGYNVLHVSGVAERHLLLFTRSGQRHIYILLQHRSLGQFSLQGSNGLVLLSDTWLDDLIATARDLKMAAALRSARQQGVLHPLLGGLLLEGSDRTALVWQRVTMAAAAEAQLPTLRNWRHQLRPLAATDRELVQGSGLYGAQDQASVLGVTVEGRLLPVFATGSDSRILLSRSAELSTPLGFDDLERCVRERFGEQPWMIISGRGGWSVRRPLFPMPLSLQVSRARSGLARQSALNAARHLFERAQGSDHARLLMLEQVTASWVHGTTAVEELADPLLLLAAQRPTGLAGGGAWRLALPLDSDSATPLVYYLRATDGHSQILLSMVRGSPMRQHALSVVDVLLTRYGLTLQHRAGHIAQYHQQASNRVYLVAMGVSEQASVEFALEQGRAVLSQGWMEHWRRALPNAALQSLQRAGDSGRLVRLAAVLRLEEGPHVGQVALQRLADF</sequence>
<evidence type="ECO:0000259" key="1">
    <source>
        <dbReference type="Pfam" id="PF20178"/>
    </source>
</evidence>
<evidence type="ECO:0000313" key="3">
    <source>
        <dbReference type="Proteomes" id="UP000256503"/>
    </source>
</evidence>